<proteinExistence type="predicted"/>
<name>A0A8X6HWK8_TRICU</name>
<evidence type="ECO:0000313" key="3">
    <source>
        <dbReference type="Proteomes" id="UP000887116"/>
    </source>
</evidence>
<dbReference type="Proteomes" id="UP000887116">
    <property type="component" value="Unassembled WGS sequence"/>
</dbReference>
<feature type="region of interest" description="Disordered" evidence="1">
    <location>
        <begin position="1"/>
        <end position="38"/>
    </location>
</feature>
<evidence type="ECO:0000313" key="2">
    <source>
        <dbReference type="EMBL" id="GFR31456.1"/>
    </source>
</evidence>
<sequence>MTSENKDVEEMKEFIEDKNKESYSHSSENGKAAEIKIQ</sequence>
<organism evidence="2 3">
    <name type="scientific">Trichonephila clavata</name>
    <name type="common">Joro spider</name>
    <name type="synonym">Nephila clavata</name>
    <dbReference type="NCBI Taxonomy" id="2740835"/>
    <lineage>
        <taxon>Eukaryota</taxon>
        <taxon>Metazoa</taxon>
        <taxon>Ecdysozoa</taxon>
        <taxon>Arthropoda</taxon>
        <taxon>Chelicerata</taxon>
        <taxon>Arachnida</taxon>
        <taxon>Araneae</taxon>
        <taxon>Araneomorphae</taxon>
        <taxon>Entelegynae</taxon>
        <taxon>Araneoidea</taxon>
        <taxon>Nephilidae</taxon>
        <taxon>Trichonephila</taxon>
    </lineage>
</organism>
<protein>
    <submittedName>
        <fullName evidence="2">Uncharacterized protein</fullName>
    </submittedName>
</protein>
<dbReference type="AlphaFoldDB" id="A0A8X6HWK8"/>
<gene>
    <name evidence="2" type="ORF">TNCT_212591</name>
</gene>
<reference evidence="2" key="1">
    <citation type="submission" date="2020-07" db="EMBL/GenBank/DDBJ databases">
        <title>Multicomponent nature underlies the extraordinary mechanical properties of spider dragline silk.</title>
        <authorList>
            <person name="Kono N."/>
            <person name="Nakamura H."/>
            <person name="Mori M."/>
            <person name="Yoshida Y."/>
            <person name="Ohtoshi R."/>
            <person name="Malay A.D."/>
            <person name="Moran D.A.P."/>
            <person name="Tomita M."/>
            <person name="Numata K."/>
            <person name="Arakawa K."/>
        </authorList>
    </citation>
    <scope>NUCLEOTIDE SEQUENCE</scope>
</reference>
<keyword evidence="3" id="KW-1185">Reference proteome</keyword>
<evidence type="ECO:0000256" key="1">
    <source>
        <dbReference type="SAM" id="MobiDB-lite"/>
    </source>
</evidence>
<comment type="caution">
    <text evidence="2">The sequence shown here is derived from an EMBL/GenBank/DDBJ whole genome shotgun (WGS) entry which is preliminary data.</text>
</comment>
<accession>A0A8X6HWK8</accession>
<feature type="compositionally biased region" description="Basic and acidic residues" evidence="1">
    <location>
        <begin position="1"/>
        <end position="23"/>
    </location>
</feature>
<dbReference type="EMBL" id="BMAO01029413">
    <property type="protein sequence ID" value="GFR31456.1"/>
    <property type="molecule type" value="Genomic_DNA"/>
</dbReference>
<feature type="non-terminal residue" evidence="2">
    <location>
        <position position="38"/>
    </location>
</feature>